<dbReference type="OrthoDB" id="201635at2759"/>
<comment type="subcellular location">
    <subcellularLocation>
        <location evidence="1 4">Mitochondrion matrix</location>
    </subcellularLocation>
</comment>
<dbReference type="GO" id="GO:0042803">
    <property type="term" value="F:protein homodimerization activity"/>
    <property type="evidence" value="ECO:0007669"/>
    <property type="project" value="InterPro"/>
</dbReference>
<dbReference type="GO" id="GO:0006457">
    <property type="term" value="P:protein folding"/>
    <property type="evidence" value="ECO:0007669"/>
    <property type="project" value="InterPro"/>
</dbReference>
<evidence type="ECO:0000313" key="8">
    <source>
        <dbReference type="EMBL" id="VEU23766.1"/>
    </source>
</evidence>
<dbReference type="Gene3D" id="3.90.20.20">
    <property type="match status" value="1"/>
</dbReference>
<evidence type="ECO:0000256" key="6">
    <source>
        <dbReference type="SAM" id="Coils"/>
    </source>
</evidence>
<dbReference type="FunFam" id="2.30.22.10:FF:000002">
    <property type="entry name" value="GrpE protein homolog"/>
    <property type="match status" value="1"/>
</dbReference>
<dbReference type="Pfam" id="PF01025">
    <property type="entry name" value="GrpE"/>
    <property type="match status" value="1"/>
</dbReference>
<dbReference type="HAMAP" id="MF_01151">
    <property type="entry name" value="GrpE"/>
    <property type="match status" value="1"/>
</dbReference>
<gene>
    <name evidence="8" type="ORF">BRENAR_LOCUS4495</name>
</gene>
<dbReference type="InterPro" id="IPR009012">
    <property type="entry name" value="GrpE_head"/>
</dbReference>
<proteinExistence type="inferred from homology"/>
<dbReference type="STRING" id="13370.A0A448YS83"/>
<dbReference type="PROSITE" id="PS01071">
    <property type="entry name" value="GRPE"/>
    <property type="match status" value="1"/>
</dbReference>
<dbReference type="InterPro" id="IPR000740">
    <property type="entry name" value="GrpE"/>
</dbReference>
<evidence type="ECO:0000256" key="4">
    <source>
        <dbReference type="RuleBase" id="RU000640"/>
    </source>
</evidence>
<evidence type="ECO:0000256" key="7">
    <source>
        <dbReference type="SAM" id="MobiDB-lite"/>
    </source>
</evidence>
<dbReference type="InterPro" id="IPR013805">
    <property type="entry name" value="GrpE_CC"/>
</dbReference>
<keyword evidence="6" id="KW-0175">Coiled coil</keyword>
<keyword evidence="3 4" id="KW-0143">Chaperone</keyword>
<dbReference type="SUPFAM" id="SSF51064">
    <property type="entry name" value="Head domain of nucleotide exchange factor GrpE"/>
    <property type="match status" value="1"/>
</dbReference>
<organism evidence="8 9">
    <name type="scientific">Brettanomyces naardenensis</name>
    <name type="common">Yeast</name>
    <dbReference type="NCBI Taxonomy" id="13370"/>
    <lineage>
        <taxon>Eukaryota</taxon>
        <taxon>Fungi</taxon>
        <taxon>Dikarya</taxon>
        <taxon>Ascomycota</taxon>
        <taxon>Saccharomycotina</taxon>
        <taxon>Pichiomycetes</taxon>
        <taxon>Pichiales</taxon>
        <taxon>Pichiaceae</taxon>
        <taxon>Brettanomyces</taxon>
    </lineage>
</organism>
<dbReference type="PANTHER" id="PTHR21237:SF23">
    <property type="entry name" value="GRPE PROTEIN HOMOLOG, MITOCHONDRIAL"/>
    <property type="match status" value="1"/>
</dbReference>
<dbReference type="Gene3D" id="2.30.22.10">
    <property type="entry name" value="Head domain of nucleotide exchange factor GrpE"/>
    <property type="match status" value="1"/>
</dbReference>
<dbReference type="GO" id="GO:0051082">
    <property type="term" value="F:unfolded protein binding"/>
    <property type="evidence" value="ECO:0007669"/>
    <property type="project" value="TreeGrafter"/>
</dbReference>
<dbReference type="PRINTS" id="PR00773">
    <property type="entry name" value="GRPEPROTEIN"/>
</dbReference>
<name>A0A448YS83_BRENA</name>
<dbReference type="InParanoid" id="A0A448YS83"/>
<feature type="coiled-coil region" evidence="6">
    <location>
        <begin position="76"/>
        <end position="110"/>
    </location>
</feature>
<accession>A0A448YS83</accession>
<dbReference type="EMBL" id="CAACVR010000056">
    <property type="protein sequence ID" value="VEU23766.1"/>
    <property type="molecule type" value="Genomic_DNA"/>
</dbReference>
<dbReference type="GO" id="GO:0001405">
    <property type="term" value="C:PAM complex, Tim23 associated import motor"/>
    <property type="evidence" value="ECO:0007669"/>
    <property type="project" value="TreeGrafter"/>
</dbReference>
<evidence type="ECO:0000256" key="1">
    <source>
        <dbReference type="ARBA" id="ARBA00004305"/>
    </source>
</evidence>
<dbReference type="GO" id="GO:0030150">
    <property type="term" value="P:protein import into mitochondrial matrix"/>
    <property type="evidence" value="ECO:0007669"/>
    <property type="project" value="TreeGrafter"/>
</dbReference>
<feature type="region of interest" description="Disordered" evidence="7">
    <location>
        <begin position="51"/>
        <end position="76"/>
    </location>
</feature>
<dbReference type="AlphaFoldDB" id="A0A448YS83"/>
<evidence type="ECO:0000313" key="9">
    <source>
        <dbReference type="Proteomes" id="UP000290900"/>
    </source>
</evidence>
<dbReference type="FunCoup" id="A0A448YS83">
    <property type="interactions" value="876"/>
</dbReference>
<evidence type="ECO:0000256" key="5">
    <source>
        <dbReference type="RuleBase" id="RU004478"/>
    </source>
</evidence>
<reference evidence="8 9" key="1">
    <citation type="submission" date="2018-12" db="EMBL/GenBank/DDBJ databases">
        <authorList>
            <person name="Tiukova I."/>
            <person name="Dainat J."/>
        </authorList>
    </citation>
    <scope>NUCLEOTIDE SEQUENCE [LARGE SCALE GENOMIC DNA]</scope>
</reference>
<dbReference type="GO" id="GO:0000774">
    <property type="term" value="F:adenyl-nucleotide exchange factor activity"/>
    <property type="evidence" value="ECO:0007669"/>
    <property type="project" value="InterPro"/>
</dbReference>
<keyword evidence="4" id="KW-0496">Mitochondrion</keyword>
<dbReference type="PANTHER" id="PTHR21237">
    <property type="entry name" value="GRPE PROTEIN"/>
    <property type="match status" value="1"/>
</dbReference>
<feature type="compositionally biased region" description="Basic and acidic residues" evidence="7">
    <location>
        <begin position="51"/>
        <end position="65"/>
    </location>
</feature>
<dbReference type="GO" id="GO:0051087">
    <property type="term" value="F:protein-folding chaperone binding"/>
    <property type="evidence" value="ECO:0007669"/>
    <property type="project" value="InterPro"/>
</dbReference>
<evidence type="ECO:0000256" key="2">
    <source>
        <dbReference type="ARBA" id="ARBA00009054"/>
    </source>
</evidence>
<comment type="function">
    <text evidence="4">Essential component of the PAM complex, a complex required for the translocation of transit peptide-containing proteins from the inner membrane into the mitochondrial matrix in an ATP-dependent manner.</text>
</comment>
<dbReference type="Proteomes" id="UP000290900">
    <property type="component" value="Unassembled WGS sequence"/>
</dbReference>
<protein>
    <recommendedName>
        <fullName evidence="4">GrpE protein homolog</fullName>
    </recommendedName>
</protein>
<keyword evidence="9" id="KW-1185">Reference proteome</keyword>
<dbReference type="CDD" id="cd00446">
    <property type="entry name" value="GrpE"/>
    <property type="match status" value="1"/>
</dbReference>
<sequence length="244" mass="27333">MQRSLSLLSRSLIRANGLAAGKVSYGTAVNSFAVLNRRQFSSTPRFLYAKEEGAGAKKDDEKKPAEEEEVTEEQAEKDVQAVLDATKEALDSMQKENAQLKDRYMRAVADFRNLQGTSQREMQKARDFALQKFSKDLLETIDNFDHALNAVKDEDRSANDGLSRFFDGIKMTKDVFEKTLQKHGLKRIDPLDEEFDPNRHEAVFQVAVPGKEPGTVCMVQQTGYELNGRVLRAAKVGVAKAAEK</sequence>
<evidence type="ECO:0000256" key="3">
    <source>
        <dbReference type="ARBA" id="ARBA00023186"/>
    </source>
</evidence>
<dbReference type="SUPFAM" id="SSF58014">
    <property type="entry name" value="Coiled-coil domain of nucleotide exchange factor GrpE"/>
    <property type="match status" value="1"/>
</dbReference>
<comment type="similarity">
    <text evidence="2 5">Belongs to the GrpE family.</text>
</comment>